<comment type="caution">
    <text evidence="1">The sequence shown here is derived from an EMBL/GenBank/DDBJ whole genome shotgun (WGS) entry which is preliminary data.</text>
</comment>
<sequence>MAKYSNVTAGQTEACINRMGGWSNFLRFIGGEGKVVFETILTLVRTVLIPAQPAVTTSEKYFEEAGVVRMGDDFKAQSLDLEVGATEEVELAVRKLKCASLNAPILTELGNKAELTVSQFRAFLAANRGSFEWFVSYLKGKDGNLWAVHARRHVDGWSVYARSVESPYEWHASNHIVSRN</sequence>
<dbReference type="Proteomes" id="UP000177746">
    <property type="component" value="Unassembled WGS sequence"/>
</dbReference>
<evidence type="ECO:0000313" key="1">
    <source>
        <dbReference type="EMBL" id="OHA92434.1"/>
    </source>
</evidence>
<evidence type="ECO:0000313" key="2">
    <source>
        <dbReference type="Proteomes" id="UP000177746"/>
    </source>
</evidence>
<gene>
    <name evidence="1" type="ORF">A2665_00355</name>
</gene>
<organism evidence="1 2">
    <name type="scientific">Candidatus Zambryskibacteria bacterium RIFCSPHIGHO2_01_FULL_46_30</name>
    <dbReference type="NCBI Taxonomy" id="1802739"/>
    <lineage>
        <taxon>Bacteria</taxon>
        <taxon>Candidatus Zambryskiibacteriota</taxon>
    </lineage>
</organism>
<proteinExistence type="predicted"/>
<protein>
    <submittedName>
        <fullName evidence="1">Uncharacterized protein</fullName>
    </submittedName>
</protein>
<accession>A0A1G2T588</accession>
<reference evidence="1 2" key="1">
    <citation type="journal article" date="2016" name="Nat. Commun.">
        <title>Thousands of microbial genomes shed light on interconnected biogeochemical processes in an aquifer system.</title>
        <authorList>
            <person name="Anantharaman K."/>
            <person name="Brown C.T."/>
            <person name="Hug L.A."/>
            <person name="Sharon I."/>
            <person name="Castelle C.J."/>
            <person name="Probst A.J."/>
            <person name="Thomas B.C."/>
            <person name="Singh A."/>
            <person name="Wilkins M.J."/>
            <person name="Karaoz U."/>
            <person name="Brodie E.L."/>
            <person name="Williams K.H."/>
            <person name="Hubbard S.S."/>
            <person name="Banfield J.F."/>
        </authorList>
    </citation>
    <scope>NUCLEOTIDE SEQUENCE [LARGE SCALE GENOMIC DNA]</scope>
</reference>
<dbReference type="EMBL" id="MHVI01000007">
    <property type="protein sequence ID" value="OHA92434.1"/>
    <property type="molecule type" value="Genomic_DNA"/>
</dbReference>
<name>A0A1G2T588_9BACT</name>
<dbReference type="AlphaFoldDB" id="A0A1G2T588"/>